<evidence type="ECO:0000259" key="1">
    <source>
        <dbReference type="Pfam" id="PF06114"/>
    </source>
</evidence>
<dbReference type="EMBL" id="MHIL01000026">
    <property type="protein sequence ID" value="OGY50932.1"/>
    <property type="molecule type" value="Genomic_DNA"/>
</dbReference>
<evidence type="ECO:0000313" key="3">
    <source>
        <dbReference type="Proteomes" id="UP000177310"/>
    </source>
</evidence>
<sequence length="160" mass="18592">METEVKTNARTGVARTLARNLLRDSGITETPILLWKVIKHVQSKNNLEVMPYNFGEKISGMLIMVNKNATIGYNNEQHWHRRRFTIGHELGHLLMGHVCNNDPSDHREQEANEFAAELLMPLALLKNDYRKIKVLKELARQYKVSEEAMCRHLMNCRLIK</sequence>
<comment type="caution">
    <text evidence="2">The sequence shown here is derived from an EMBL/GenBank/DDBJ whole genome shotgun (WGS) entry which is preliminary data.</text>
</comment>
<dbReference type="PANTHER" id="PTHR43236:SF2">
    <property type="entry name" value="BLL0069 PROTEIN"/>
    <property type="match status" value="1"/>
</dbReference>
<organism evidence="2 3">
    <name type="scientific">Candidatus Buchananbacteria bacterium RIFCSPHIGHO2_02_FULL_56_16</name>
    <dbReference type="NCBI Taxonomy" id="1797542"/>
    <lineage>
        <taxon>Bacteria</taxon>
        <taxon>Candidatus Buchananiibacteriota</taxon>
    </lineage>
</organism>
<gene>
    <name evidence="2" type="ORF">A3J59_00295</name>
</gene>
<proteinExistence type="predicted"/>
<dbReference type="Pfam" id="PF06114">
    <property type="entry name" value="Peptidase_M78"/>
    <property type="match status" value="1"/>
</dbReference>
<dbReference type="PANTHER" id="PTHR43236">
    <property type="entry name" value="ANTITOXIN HIGA1"/>
    <property type="match status" value="1"/>
</dbReference>
<evidence type="ECO:0000313" key="2">
    <source>
        <dbReference type="EMBL" id="OGY50932.1"/>
    </source>
</evidence>
<reference evidence="2 3" key="1">
    <citation type="journal article" date="2016" name="Nat. Commun.">
        <title>Thousands of microbial genomes shed light on interconnected biogeochemical processes in an aquifer system.</title>
        <authorList>
            <person name="Anantharaman K."/>
            <person name="Brown C.T."/>
            <person name="Hug L.A."/>
            <person name="Sharon I."/>
            <person name="Castelle C.J."/>
            <person name="Probst A.J."/>
            <person name="Thomas B.C."/>
            <person name="Singh A."/>
            <person name="Wilkins M.J."/>
            <person name="Karaoz U."/>
            <person name="Brodie E.L."/>
            <person name="Williams K.H."/>
            <person name="Hubbard S.S."/>
            <person name="Banfield J.F."/>
        </authorList>
    </citation>
    <scope>NUCLEOTIDE SEQUENCE [LARGE SCALE GENOMIC DNA]</scope>
</reference>
<dbReference type="STRING" id="1797542.A3J59_00295"/>
<dbReference type="Proteomes" id="UP000177310">
    <property type="component" value="Unassembled WGS sequence"/>
</dbReference>
<protein>
    <recommendedName>
        <fullName evidence="1">IrrE N-terminal-like domain-containing protein</fullName>
    </recommendedName>
</protein>
<dbReference type="InterPro" id="IPR052345">
    <property type="entry name" value="Rad_response_metalloprotease"/>
</dbReference>
<feature type="domain" description="IrrE N-terminal-like" evidence="1">
    <location>
        <begin position="49"/>
        <end position="153"/>
    </location>
</feature>
<dbReference type="Gene3D" id="1.10.10.2910">
    <property type="match status" value="1"/>
</dbReference>
<dbReference type="AlphaFoldDB" id="A0A1G1YF10"/>
<accession>A0A1G1YF10</accession>
<dbReference type="InterPro" id="IPR010359">
    <property type="entry name" value="IrrE_HExxH"/>
</dbReference>
<name>A0A1G1YF10_9BACT</name>